<dbReference type="SUPFAM" id="SSF49899">
    <property type="entry name" value="Concanavalin A-like lectins/glucanases"/>
    <property type="match status" value="2"/>
</dbReference>
<feature type="domain" description="Laminin G" evidence="2">
    <location>
        <begin position="278"/>
        <end position="404"/>
    </location>
</feature>
<dbReference type="PANTHER" id="PTHR15036:SF49">
    <property type="entry name" value="AXOTACTIN"/>
    <property type="match status" value="1"/>
</dbReference>
<evidence type="ECO:0000313" key="4">
    <source>
        <dbReference type="Proteomes" id="UP000326759"/>
    </source>
</evidence>
<dbReference type="PANTHER" id="PTHR15036">
    <property type="entry name" value="PIKACHURIN-LIKE PROTEIN"/>
    <property type="match status" value="1"/>
</dbReference>
<keyword evidence="4" id="KW-1185">Reference proteome</keyword>
<dbReference type="Proteomes" id="UP000326759">
    <property type="component" value="Unassembled WGS sequence"/>
</dbReference>
<accession>A0A5N5T5C8</accession>
<dbReference type="AlphaFoldDB" id="A0A5N5T5C8"/>
<dbReference type="SMART" id="SM00282">
    <property type="entry name" value="LamG"/>
    <property type="match status" value="2"/>
</dbReference>
<organism evidence="3 4">
    <name type="scientific">Armadillidium nasatum</name>
    <dbReference type="NCBI Taxonomy" id="96803"/>
    <lineage>
        <taxon>Eukaryota</taxon>
        <taxon>Metazoa</taxon>
        <taxon>Ecdysozoa</taxon>
        <taxon>Arthropoda</taxon>
        <taxon>Crustacea</taxon>
        <taxon>Multicrustacea</taxon>
        <taxon>Malacostraca</taxon>
        <taxon>Eumalacostraca</taxon>
        <taxon>Peracarida</taxon>
        <taxon>Isopoda</taxon>
        <taxon>Oniscidea</taxon>
        <taxon>Crinocheta</taxon>
        <taxon>Armadillidiidae</taxon>
        <taxon>Armadillidium</taxon>
    </lineage>
</organism>
<name>A0A5N5T5C8_9CRUS</name>
<dbReference type="CDD" id="cd00110">
    <property type="entry name" value="LamG"/>
    <property type="match status" value="1"/>
</dbReference>
<reference evidence="3 4" key="1">
    <citation type="journal article" date="2019" name="PLoS Biol.">
        <title>Sex chromosomes control vertical transmission of feminizing Wolbachia symbionts in an isopod.</title>
        <authorList>
            <person name="Becking T."/>
            <person name="Chebbi M.A."/>
            <person name="Giraud I."/>
            <person name="Moumen B."/>
            <person name="Laverre T."/>
            <person name="Caubet Y."/>
            <person name="Peccoud J."/>
            <person name="Gilbert C."/>
            <person name="Cordaux R."/>
        </authorList>
    </citation>
    <scope>NUCLEOTIDE SEQUENCE [LARGE SCALE GENOMIC DNA]</scope>
    <source>
        <strain evidence="3">ANa2</strain>
        <tissue evidence="3">Whole body excluding digestive tract and cuticle</tissue>
    </source>
</reference>
<dbReference type="GO" id="GO:0016020">
    <property type="term" value="C:membrane"/>
    <property type="evidence" value="ECO:0007669"/>
    <property type="project" value="UniProtKB-SubCell"/>
</dbReference>
<dbReference type="InterPro" id="IPR001791">
    <property type="entry name" value="Laminin_G"/>
</dbReference>
<dbReference type="EMBL" id="SEYY01009636">
    <property type="protein sequence ID" value="KAB7501746.1"/>
    <property type="molecule type" value="Genomic_DNA"/>
</dbReference>
<comment type="caution">
    <text evidence="1">Lacks conserved residue(s) required for the propagation of feature annotation.</text>
</comment>
<sequence length="404" mass="46811">MAKLFKILNLKNTIKVFSRYEAYSSTFLFLHSEYCIRFHSQQTQPHYRSMALSISKSRPLTLYKLKQKIFHLDSRLKGLLFPTNLRRLLKPKNKYFTRFGKDKDVQPWIRMSSHFSSKHSFTYLQHIYGSDSKSLNDIAANYVIYSGHGLNDDRWHTVRLKRRATLLSLQVDKEQPTQGRLTLLFKYLFIDHTAGRYNILEYQNVYIAMIPNNFTTWFRNPLGSNFKGRNQDVAQPFLGLIQSFSFNGQYLFELAKTEHIPDIKVTAKFGKTQQVVHHPVTFKSSAAFVALQQLRAYSSTNIYFQFKTLQPSGLIMYNAGKGHDFIAIELVIGHIHLVFNLGDGPIRVRDTSRTALNDNRWHTVTVTRRASKSFTLMVDDNLATVDLNGQNLNLDLQGYLYLGN</sequence>
<evidence type="ECO:0000259" key="2">
    <source>
        <dbReference type="PROSITE" id="PS50025"/>
    </source>
</evidence>
<proteinExistence type="predicted"/>
<protein>
    <submittedName>
        <fullName evidence="3">Neurexin-1a</fullName>
    </submittedName>
</protein>
<evidence type="ECO:0000313" key="3">
    <source>
        <dbReference type="EMBL" id="KAB7501746.1"/>
    </source>
</evidence>
<dbReference type="PROSITE" id="PS50025">
    <property type="entry name" value="LAM_G_DOMAIN"/>
    <property type="match status" value="1"/>
</dbReference>
<evidence type="ECO:0000256" key="1">
    <source>
        <dbReference type="PROSITE-ProRule" id="PRU00122"/>
    </source>
</evidence>
<dbReference type="InterPro" id="IPR050372">
    <property type="entry name" value="Neurexin-related_CASP"/>
</dbReference>
<dbReference type="Gene3D" id="2.60.120.200">
    <property type="match status" value="2"/>
</dbReference>
<dbReference type="Pfam" id="PF02210">
    <property type="entry name" value="Laminin_G_2"/>
    <property type="match status" value="2"/>
</dbReference>
<comment type="caution">
    <text evidence="3">The sequence shown here is derived from an EMBL/GenBank/DDBJ whole genome shotgun (WGS) entry which is preliminary data.</text>
</comment>
<dbReference type="OrthoDB" id="6275838at2759"/>
<dbReference type="InterPro" id="IPR013320">
    <property type="entry name" value="ConA-like_dom_sf"/>
</dbReference>
<gene>
    <name evidence="3" type="primary">nrxn1a</name>
    <name evidence="3" type="ORF">Anas_07792</name>
</gene>